<evidence type="ECO:0000256" key="3">
    <source>
        <dbReference type="ARBA" id="ARBA00022692"/>
    </source>
</evidence>
<dbReference type="GO" id="GO:0005886">
    <property type="term" value="C:plasma membrane"/>
    <property type="evidence" value="ECO:0007669"/>
    <property type="project" value="TreeGrafter"/>
</dbReference>
<accession>A0A3D8MBM5</accession>
<feature type="transmembrane region" description="Helical" evidence="6">
    <location>
        <begin position="396"/>
        <end position="417"/>
    </location>
</feature>
<protein>
    <submittedName>
        <fullName evidence="7">Cytosine permease</fullName>
    </submittedName>
</protein>
<evidence type="ECO:0000256" key="2">
    <source>
        <dbReference type="ARBA" id="ARBA00008974"/>
    </source>
</evidence>
<organism evidence="7 8">
    <name type="scientific">Alteromonas aestuariivivens</name>
    <dbReference type="NCBI Taxonomy" id="1938339"/>
    <lineage>
        <taxon>Bacteria</taxon>
        <taxon>Pseudomonadati</taxon>
        <taxon>Pseudomonadota</taxon>
        <taxon>Gammaproteobacteria</taxon>
        <taxon>Alteromonadales</taxon>
        <taxon>Alteromonadaceae</taxon>
        <taxon>Alteromonas/Salinimonas group</taxon>
        <taxon>Alteromonas</taxon>
    </lineage>
</organism>
<dbReference type="GO" id="GO:0015209">
    <property type="term" value="F:cytosine transmembrane transporter activity"/>
    <property type="evidence" value="ECO:0007669"/>
    <property type="project" value="InterPro"/>
</dbReference>
<feature type="transmembrane region" description="Helical" evidence="6">
    <location>
        <begin position="372"/>
        <end position="390"/>
    </location>
</feature>
<keyword evidence="3 6" id="KW-0812">Transmembrane</keyword>
<feature type="transmembrane region" description="Helical" evidence="6">
    <location>
        <begin position="237"/>
        <end position="257"/>
    </location>
</feature>
<feature type="transmembrane region" description="Helical" evidence="6">
    <location>
        <begin position="308"/>
        <end position="325"/>
    </location>
</feature>
<dbReference type="Proteomes" id="UP000256561">
    <property type="component" value="Unassembled WGS sequence"/>
</dbReference>
<evidence type="ECO:0000256" key="1">
    <source>
        <dbReference type="ARBA" id="ARBA00004141"/>
    </source>
</evidence>
<proteinExistence type="inferred from homology"/>
<evidence type="ECO:0000256" key="4">
    <source>
        <dbReference type="ARBA" id="ARBA00022989"/>
    </source>
</evidence>
<sequence>MESSHHNSSTPVEPSQLVSWPRVAAVSAMVSFSIPTFVTGIELYNDMSLYEGLMAVIVGAILLTVVGGLVGTIGAATRLNSYQLAQTVFGHRGASVLNLAFALSLIGWFGVNLDLFSASVNKVALATLGQEFAPVLIEAIAGTGMTITTLYGFSAINRLAAYLVPVMIAITAWIAFASSQQLSISEWLSVSKSAHLSFSDGVSVIVGVIIIGAIIMPDITRFSRQLSGGVHTAFWSYGVVQTLVLLIAAFSAAAFATDDILEVLLALGIGSAVLAVVIAGSWILNALNIYSAQLAISESFSLRSERTVTLVLGVLGMVAAFVNVLDYFITFLSVLTAIFIPVGGIIACDYYLINKSKYSHTEIKKQIHWPALVAWLAGAGLAVATQFFALPSVTQVAALDAMLLTAAVYFLLCRASARHQAAALQVKP</sequence>
<comment type="similarity">
    <text evidence="2">Belongs to the purine-cytosine permease (2.A.39) family.</text>
</comment>
<feature type="transmembrane region" description="Helical" evidence="6">
    <location>
        <begin position="96"/>
        <end position="120"/>
    </location>
</feature>
<gene>
    <name evidence="7" type="ORF">DXV75_07440</name>
</gene>
<evidence type="ECO:0000256" key="6">
    <source>
        <dbReference type="SAM" id="Phobius"/>
    </source>
</evidence>
<feature type="transmembrane region" description="Helical" evidence="6">
    <location>
        <begin position="196"/>
        <end position="216"/>
    </location>
</feature>
<feature type="transmembrane region" description="Helical" evidence="6">
    <location>
        <begin position="53"/>
        <end position="76"/>
    </location>
</feature>
<dbReference type="EMBL" id="QRHA01000004">
    <property type="protein sequence ID" value="RDV26812.1"/>
    <property type="molecule type" value="Genomic_DNA"/>
</dbReference>
<keyword evidence="5 6" id="KW-0472">Membrane</keyword>
<feature type="transmembrane region" description="Helical" evidence="6">
    <location>
        <begin position="159"/>
        <end position="176"/>
    </location>
</feature>
<name>A0A3D8MBM5_9ALTE</name>
<dbReference type="PANTHER" id="PTHR30569">
    <property type="entry name" value="CYTOSINE TRANSPORTER CODB"/>
    <property type="match status" value="1"/>
</dbReference>
<dbReference type="Gene3D" id="1.10.4160.10">
    <property type="entry name" value="Hydantoin permease"/>
    <property type="match status" value="1"/>
</dbReference>
<reference evidence="8" key="1">
    <citation type="submission" date="2018-08" db="EMBL/GenBank/DDBJ databases">
        <authorList>
            <person name="Zhang J."/>
            <person name="Du Z.-J."/>
        </authorList>
    </citation>
    <scope>NUCLEOTIDE SEQUENCE [LARGE SCALE GENOMIC DNA]</scope>
    <source>
        <strain evidence="8">KCTC 52655</strain>
    </source>
</reference>
<dbReference type="InterPro" id="IPR001248">
    <property type="entry name" value="Pur-cyt_permease"/>
</dbReference>
<dbReference type="Pfam" id="PF02133">
    <property type="entry name" value="Transp_cyt_pur"/>
    <property type="match status" value="1"/>
</dbReference>
<keyword evidence="8" id="KW-1185">Reference proteome</keyword>
<comment type="subcellular location">
    <subcellularLocation>
        <location evidence="1">Membrane</location>
        <topology evidence="1">Multi-pass membrane protein</topology>
    </subcellularLocation>
</comment>
<dbReference type="AlphaFoldDB" id="A0A3D8MBM5"/>
<evidence type="ECO:0000313" key="7">
    <source>
        <dbReference type="EMBL" id="RDV26812.1"/>
    </source>
</evidence>
<feature type="transmembrane region" description="Helical" evidence="6">
    <location>
        <begin position="263"/>
        <end position="287"/>
    </location>
</feature>
<evidence type="ECO:0000256" key="5">
    <source>
        <dbReference type="ARBA" id="ARBA00023136"/>
    </source>
</evidence>
<comment type="caution">
    <text evidence="7">The sequence shown here is derived from an EMBL/GenBank/DDBJ whole genome shotgun (WGS) entry which is preliminary data.</text>
</comment>
<evidence type="ECO:0000313" key="8">
    <source>
        <dbReference type="Proteomes" id="UP000256561"/>
    </source>
</evidence>
<dbReference type="OrthoDB" id="9780088at2"/>
<dbReference type="InterPro" id="IPR030191">
    <property type="entry name" value="CodB"/>
</dbReference>
<feature type="transmembrane region" description="Helical" evidence="6">
    <location>
        <begin position="331"/>
        <end position="352"/>
    </location>
</feature>
<feature type="transmembrane region" description="Helical" evidence="6">
    <location>
        <begin position="132"/>
        <end position="152"/>
    </location>
</feature>
<dbReference type="PANTHER" id="PTHR30569:SF0">
    <property type="entry name" value="CYTOSINE PERMEASE"/>
    <property type="match status" value="1"/>
</dbReference>
<dbReference type="RefSeq" id="WP_115592764.1">
    <property type="nucleotide sequence ID" value="NZ_QRHA01000004.1"/>
</dbReference>
<keyword evidence="4 6" id="KW-1133">Transmembrane helix</keyword>